<feature type="compositionally biased region" description="Basic and acidic residues" evidence="1">
    <location>
        <begin position="1"/>
        <end position="15"/>
    </location>
</feature>
<dbReference type="AlphaFoldDB" id="A0A565BJ99"/>
<dbReference type="EMBL" id="CABITT030000004">
    <property type="protein sequence ID" value="VVB01722.1"/>
    <property type="molecule type" value="Genomic_DNA"/>
</dbReference>
<name>A0A565BJ99_9BRAS</name>
<comment type="caution">
    <text evidence="2">The sequence shown here is derived from an EMBL/GenBank/DDBJ whole genome shotgun (WGS) entry which is preliminary data.</text>
</comment>
<accession>A0A565BJ99</accession>
<organism evidence="2 3">
    <name type="scientific">Arabis nemorensis</name>
    <dbReference type="NCBI Taxonomy" id="586526"/>
    <lineage>
        <taxon>Eukaryota</taxon>
        <taxon>Viridiplantae</taxon>
        <taxon>Streptophyta</taxon>
        <taxon>Embryophyta</taxon>
        <taxon>Tracheophyta</taxon>
        <taxon>Spermatophyta</taxon>
        <taxon>Magnoliopsida</taxon>
        <taxon>eudicotyledons</taxon>
        <taxon>Gunneridae</taxon>
        <taxon>Pentapetalae</taxon>
        <taxon>rosids</taxon>
        <taxon>malvids</taxon>
        <taxon>Brassicales</taxon>
        <taxon>Brassicaceae</taxon>
        <taxon>Arabideae</taxon>
        <taxon>Arabis</taxon>
    </lineage>
</organism>
<feature type="compositionally biased region" description="Polar residues" evidence="1">
    <location>
        <begin position="80"/>
        <end position="89"/>
    </location>
</feature>
<evidence type="ECO:0000313" key="2">
    <source>
        <dbReference type="EMBL" id="VVB01722.1"/>
    </source>
</evidence>
<evidence type="ECO:0000313" key="3">
    <source>
        <dbReference type="Proteomes" id="UP000489600"/>
    </source>
</evidence>
<proteinExistence type="predicted"/>
<protein>
    <submittedName>
        <fullName evidence="2">Uncharacterized protein</fullName>
    </submittedName>
</protein>
<feature type="region of interest" description="Disordered" evidence="1">
    <location>
        <begin position="52"/>
        <end position="89"/>
    </location>
</feature>
<reference evidence="2" key="1">
    <citation type="submission" date="2019-07" db="EMBL/GenBank/DDBJ databases">
        <authorList>
            <person name="Dittberner H."/>
        </authorList>
    </citation>
    <scope>NUCLEOTIDE SEQUENCE [LARGE SCALE GENOMIC DNA]</scope>
</reference>
<gene>
    <name evidence="2" type="ORF">ANE_LOCUS12166</name>
</gene>
<feature type="region of interest" description="Disordered" evidence="1">
    <location>
        <begin position="1"/>
        <end position="22"/>
    </location>
</feature>
<dbReference type="Proteomes" id="UP000489600">
    <property type="component" value="Unassembled WGS sequence"/>
</dbReference>
<sequence>MLEVLRKKVEEHDKQNASITDKQKNLATVSLGRLRRPTENPRSITFVVPLSLRSPDRTRTKENPATGRNTENAKGEELTAANQAHAEQQKVQELIEEEENDLWAQ</sequence>
<evidence type="ECO:0000256" key="1">
    <source>
        <dbReference type="SAM" id="MobiDB-lite"/>
    </source>
</evidence>
<keyword evidence="3" id="KW-1185">Reference proteome</keyword>